<dbReference type="InterPro" id="IPR002110">
    <property type="entry name" value="Ankyrin_rpt"/>
</dbReference>
<dbReference type="AlphaFoldDB" id="A0A8H3J5E1"/>
<feature type="repeat" description="ANK" evidence="1">
    <location>
        <begin position="192"/>
        <end position="227"/>
    </location>
</feature>
<sequence>MPGDDKRTTGITISFRNVQHARPGTTLSRRIKTINVVPKDSEVIQCVSRNDLRSLQMLFDKREASPLDGDPQGFSLLSGGASTQDCDRFGTTVDIVWAIWSTFAVYNSRMLPASYYLPNLVRDFDQVVSMTDAALRYGCDIEDATSYMPQVAKALFEIVRWCPLKEPHPLVPEKAINYLVKVGCDLERRNSEGLTPLLDAATRYQPKVIQCLNTYVKRGADINAIDVLGRGALHGALAVPQYFDHWKTLRLTGYIMFDILSYYYVPMCVF</sequence>
<comment type="caution">
    <text evidence="2">The sequence shown here is derived from an EMBL/GenBank/DDBJ whole genome shotgun (WGS) entry which is preliminary data.</text>
</comment>
<evidence type="ECO:0000313" key="2">
    <source>
        <dbReference type="EMBL" id="CAF9941051.1"/>
    </source>
</evidence>
<evidence type="ECO:0000313" key="3">
    <source>
        <dbReference type="Proteomes" id="UP000664203"/>
    </source>
</evidence>
<dbReference type="Gene3D" id="1.25.40.20">
    <property type="entry name" value="Ankyrin repeat-containing domain"/>
    <property type="match status" value="1"/>
</dbReference>
<reference evidence="2" key="1">
    <citation type="submission" date="2021-03" db="EMBL/GenBank/DDBJ databases">
        <authorList>
            <person name="Tagirdzhanova G."/>
        </authorList>
    </citation>
    <scope>NUCLEOTIDE SEQUENCE</scope>
</reference>
<dbReference type="SUPFAM" id="SSF48403">
    <property type="entry name" value="Ankyrin repeat"/>
    <property type="match status" value="1"/>
</dbReference>
<accession>A0A8H3J5E1</accession>
<dbReference type="PROSITE" id="PS50088">
    <property type="entry name" value="ANK_REPEAT"/>
    <property type="match status" value="1"/>
</dbReference>
<proteinExistence type="predicted"/>
<keyword evidence="1" id="KW-0040">ANK repeat</keyword>
<dbReference type="EMBL" id="CAJPDR010000633">
    <property type="protein sequence ID" value="CAF9941051.1"/>
    <property type="molecule type" value="Genomic_DNA"/>
</dbReference>
<keyword evidence="3" id="KW-1185">Reference proteome</keyword>
<dbReference type="InterPro" id="IPR036770">
    <property type="entry name" value="Ankyrin_rpt-contain_sf"/>
</dbReference>
<name>A0A8H3J5E1_9LECA</name>
<dbReference type="Proteomes" id="UP000664203">
    <property type="component" value="Unassembled WGS sequence"/>
</dbReference>
<protein>
    <submittedName>
        <fullName evidence="2">Uncharacterized protein</fullName>
    </submittedName>
</protein>
<evidence type="ECO:0000256" key="1">
    <source>
        <dbReference type="PROSITE-ProRule" id="PRU00023"/>
    </source>
</evidence>
<dbReference type="OrthoDB" id="5308957at2759"/>
<organism evidence="2 3">
    <name type="scientific">Alectoria fallacina</name>
    <dbReference type="NCBI Taxonomy" id="1903189"/>
    <lineage>
        <taxon>Eukaryota</taxon>
        <taxon>Fungi</taxon>
        <taxon>Dikarya</taxon>
        <taxon>Ascomycota</taxon>
        <taxon>Pezizomycotina</taxon>
        <taxon>Lecanoromycetes</taxon>
        <taxon>OSLEUM clade</taxon>
        <taxon>Lecanoromycetidae</taxon>
        <taxon>Lecanorales</taxon>
        <taxon>Lecanorineae</taxon>
        <taxon>Parmeliaceae</taxon>
        <taxon>Alectoria</taxon>
    </lineage>
</organism>
<gene>
    <name evidence="2" type="ORF">ALECFALPRED_008975</name>
</gene>